<feature type="transmembrane region" description="Helical" evidence="12">
    <location>
        <begin position="339"/>
        <end position="360"/>
    </location>
</feature>
<evidence type="ECO:0000313" key="17">
    <source>
        <dbReference type="Proteomes" id="UP000371423"/>
    </source>
</evidence>
<dbReference type="AlphaFoldDB" id="A0A5P0ZN97"/>
<evidence type="ECO:0000256" key="5">
    <source>
        <dbReference type="ARBA" id="ARBA00022679"/>
    </source>
</evidence>
<dbReference type="Proteomes" id="UP000371423">
    <property type="component" value="Unassembled WGS sequence"/>
</dbReference>
<evidence type="ECO:0000313" key="18">
    <source>
        <dbReference type="Proteomes" id="UP000414364"/>
    </source>
</evidence>
<feature type="transmembrane region" description="Helical" evidence="12">
    <location>
        <begin position="443"/>
        <end position="464"/>
    </location>
</feature>
<dbReference type="PROSITE" id="PS51103">
    <property type="entry name" value="PTS_EIIC_TYPE_1"/>
    <property type="match status" value="1"/>
</dbReference>
<dbReference type="InterPro" id="IPR050558">
    <property type="entry name" value="PTS_Sugar-Specific_Components"/>
</dbReference>
<dbReference type="OrthoDB" id="9769191at2"/>
<keyword evidence="4" id="KW-0762">Sugar transport</keyword>
<dbReference type="PROSITE" id="PS51098">
    <property type="entry name" value="PTS_EIIB_TYPE_1"/>
    <property type="match status" value="1"/>
</dbReference>
<feature type="transmembrane region" description="Helical" evidence="12">
    <location>
        <begin position="372"/>
        <end position="391"/>
    </location>
</feature>
<feature type="domain" description="PTS EIIC type-1" evidence="14">
    <location>
        <begin position="133"/>
        <end position="477"/>
    </location>
</feature>
<feature type="transmembrane region" description="Helical" evidence="12">
    <location>
        <begin position="403"/>
        <end position="423"/>
    </location>
</feature>
<dbReference type="InterPro" id="IPR001996">
    <property type="entry name" value="PTS_IIB_1"/>
</dbReference>
<dbReference type="InterPro" id="IPR013013">
    <property type="entry name" value="PTS_EIIC_1"/>
</dbReference>
<evidence type="ECO:0000256" key="2">
    <source>
        <dbReference type="ARBA" id="ARBA00022448"/>
    </source>
</evidence>
<organism evidence="15 18">
    <name type="scientific">Companilactobacillus halodurans</name>
    <dbReference type="NCBI Taxonomy" id="2584183"/>
    <lineage>
        <taxon>Bacteria</taxon>
        <taxon>Bacillati</taxon>
        <taxon>Bacillota</taxon>
        <taxon>Bacilli</taxon>
        <taxon>Lactobacillales</taxon>
        <taxon>Lactobacillaceae</taxon>
        <taxon>Companilactobacillus</taxon>
    </lineage>
</organism>
<evidence type="ECO:0000256" key="12">
    <source>
        <dbReference type="SAM" id="Phobius"/>
    </source>
</evidence>
<comment type="subcellular location">
    <subcellularLocation>
        <location evidence="1">Cell membrane</location>
        <topology evidence="1">Multi-pass membrane protein</topology>
    </subcellularLocation>
</comment>
<accession>A0A5P0ZN97</accession>
<dbReference type="Gene3D" id="3.30.1360.60">
    <property type="entry name" value="Glucose permease domain IIB"/>
    <property type="match status" value="1"/>
</dbReference>
<keyword evidence="3" id="KW-1003">Cell membrane</keyword>
<dbReference type="EMBL" id="VDFO01000023">
    <property type="protein sequence ID" value="MQS97658.1"/>
    <property type="molecule type" value="Genomic_DNA"/>
</dbReference>
<evidence type="ECO:0000259" key="13">
    <source>
        <dbReference type="PROSITE" id="PS51098"/>
    </source>
</evidence>
<evidence type="ECO:0000256" key="10">
    <source>
        <dbReference type="ARBA" id="ARBA00023136"/>
    </source>
</evidence>
<dbReference type="Proteomes" id="UP000414364">
    <property type="component" value="Unassembled WGS sequence"/>
</dbReference>
<feature type="transmembrane region" description="Helical" evidence="12">
    <location>
        <begin position="118"/>
        <end position="138"/>
    </location>
</feature>
<dbReference type="EMBL" id="VDFP01000007">
    <property type="protein sequence ID" value="MQS75694.1"/>
    <property type="molecule type" value="Genomic_DNA"/>
</dbReference>
<evidence type="ECO:0000313" key="15">
    <source>
        <dbReference type="EMBL" id="MQS75694.1"/>
    </source>
</evidence>
<dbReference type="GO" id="GO:0005886">
    <property type="term" value="C:plasma membrane"/>
    <property type="evidence" value="ECO:0007669"/>
    <property type="project" value="UniProtKB-SubCell"/>
</dbReference>
<dbReference type="Pfam" id="PF02378">
    <property type="entry name" value="PTS_EIIC"/>
    <property type="match status" value="1"/>
</dbReference>
<dbReference type="SUPFAM" id="SSF55604">
    <property type="entry name" value="Glucose permease domain IIB"/>
    <property type="match status" value="1"/>
</dbReference>
<keyword evidence="2" id="KW-0813">Transport</keyword>
<keyword evidence="10 12" id="KW-0472">Membrane</keyword>
<comment type="caution">
    <text evidence="15">The sequence shown here is derived from an EMBL/GenBank/DDBJ whole genome shotgun (WGS) entry which is preliminary data.</text>
</comment>
<evidence type="ECO:0000256" key="7">
    <source>
        <dbReference type="ARBA" id="ARBA00022692"/>
    </source>
</evidence>
<evidence type="ECO:0000256" key="8">
    <source>
        <dbReference type="ARBA" id="ARBA00022777"/>
    </source>
</evidence>
<dbReference type="PANTHER" id="PTHR30175">
    <property type="entry name" value="PHOSPHOTRANSFERASE SYSTEM TRANSPORT PROTEIN"/>
    <property type="match status" value="1"/>
</dbReference>
<reference evidence="17 18" key="1">
    <citation type="journal article" date="2019" name="Syst. Appl. Microbiol.">
        <title>Polyphasic characterization of two novel Lactobacillus spp. isolated from blown salami packages: Description of Lactobacillus halodurans sp. nov. and Lactobacillus salsicarnum sp. nov.</title>
        <authorList>
            <person name="Schuster J.A."/>
            <person name="Klingl A."/>
            <person name="Vogel R.F."/>
            <person name="Ehrmann M.A."/>
        </authorList>
    </citation>
    <scope>NUCLEOTIDE SEQUENCE [LARGE SCALE GENOMIC DNA]</scope>
    <source>
        <strain evidence="16 17">TMW 1.1920</strain>
        <strain evidence="15 18">TMW 1.2172</strain>
    </source>
</reference>
<name>A0A5P0ZN97_9LACO</name>
<feature type="transmembrane region" description="Helical" evidence="12">
    <location>
        <begin position="158"/>
        <end position="178"/>
    </location>
</feature>
<evidence type="ECO:0000256" key="9">
    <source>
        <dbReference type="ARBA" id="ARBA00022989"/>
    </source>
</evidence>
<feature type="transmembrane region" description="Helical" evidence="12">
    <location>
        <begin position="190"/>
        <end position="209"/>
    </location>
</feature>
<evidence type="ECO:0000256" key="6">
    <source>
        <dbReference type="ARBA" id="ARBA00022683"/>
    </source>
</evidence>
<feature type="active site" description="Phosphocysteine intermediate; for EIIB activity" evidence="11">
    <location>
        <position position="26"/>
    </location>
</feature>
<evidence type="ECO:0000256" key="1">
    <source>
        <dbReference type="ARBA" id="ARBA00004651"/>
    </source>
</evidence>
<feature type="transmembrane region" description="Helical" evidence="12">
    <location>
        <begin position="221"/>
        <end position="241"/>
    </location>
</feature>
<keyword evidence="6" id="KW-0598">Phosphotransferase system</keyword>
<evidence type="ECO:0000259" key="14">
    <source>
        <dbReference type="PROSITE" id="PS51103"/>
    </source>
</evidence>
<dbReference type="PROSITE" id="PS01035">
    <property type="entry name" value="PTS_EIIB_TYPE_1_CYS"/>
    <property type="match status" value="1"/>
</dbReference>
<dbReference type="GO" id="GO:0015771">
    <property type="term" value="P:trehalose transport"/>
    <property type="evidence" value="ECO:0007669"/>
    <property type="project" value="TreeGrafter"/>
</dbReference>
<dbReference type="InterPro" id="IPR036878">
    <property type="entry name" value="Glu_permease_IIB"/>
</dbReference>
<evidence type="ECO:0000256" key="3">
    <source>
        <dbReference type="ARBA" id="ARBA00022475"/>
    </source>
</evidence>
<dbReference type="CDD" id="cd00212">
    <property type="entry name" value="PTS_IIB_glc"/>
    <property type="match status" value="1"/>
</dbReference>
<keyword evidence="8" id="KW-0418">Kinase</keyword>
<dbReference type="Pfam" id="PF00367">
    <property type="entry name" value="PTS_EIIB"/>
    <property type="match status" value="1"/>
</dbReference>
<dbReference type="GO" id="GO:0008982">
    <property type="term" value="F:protein-N(PI)-phosphohistidine-sugar phosphotransferase activity"/>
    <property type="evidence" value="ECO:0007669"/>
    <property type="project" value="InterPro"/>
</dbReference>
<feature type="transmembrane region" description="Helical" evidence="12">
    <location>
        <begin position="261"/>
        <end position="285"/>
    </location>
</feature>
<keyword evidence="9 12" id="KW-1133">Transmembrane helix</keyword>
<gene>
    <name evidence="16" type="ORF">FHL05_07115</name>
    <name evidence="15" type="ORF">FHL06_04750</name>
</gene>
<keyword evidence="17" id="KW-1185">Reference proteome</keyword>
<dbReference type="PANTHER" id="PTHR30175:SF1">
    <property type="entry name" value="PTS SYSTEM ARBUTIN-, CELLOBIOSE-, AND SALICIN-SPECIFIC EIIBC COMPONENT-RELATED"/>
    <property type="match status" value="1"/>
</dbReference>
<evidence type="ECO:0000256" key="11">
    <source>
        <dbReference type="PROSITE-ProRule" id="PRU00421"/>
    </source>
</evidence>
<dbReference type="InterPro" id="IPR018113">
    <property type="entry name" value="PTrfase_EIIB_Cys"/>
</dbReference>
<dbReference type="InterPro" id="IPR003352">
    <property type="entry name" value="PTS_EIIC"/>
</dbReference>
<evidence type="ECO:0000256" key="4">
    <source>
        <dbReference type="ARBA" id="ARBA00022597"/>
    </source>
</evidence>
<dbReference type="FunFam" id="3.30.1360.60:FF:000001">
    <property type="entry name" value="PTS system glucose-specific IIBC component PtsG"/>
    <property type="match status" value="1"/>
</dbReference>
<dbReference type="GO" id="GO:0016301">
    <property type="term" value="F:kinase activity"/>
    <property type="evidence" value="ECO:0007669"/>
    <property type="project" value="UniProtKB-KW"/>
</dbReference>
<proteinExistence type="predicted"/>
<dbReference type="GO" id="GO:0009401">
    <property type="term" value="P:phosphoenolpyruvate-dependent sugar phosphotransferase system"/>
    <property type="evidence" value="ECO:0007669"/>
    <property type="project" value="UniProtKB-KW"/>
</dbReference>
<evidence type="ECO:0000313" key="16">
    <source>
        <dbReference type="EMBL" id="MQS97658.1"/>
    </source>
</evidence>
<sequence length="477" mass="50900">MKYTNDAKQIISLVGGNDNINTLIHCMTRLRFTLKDESKAKTSEIEKLDVTIKVMKAQGQYQIVIGNKVTDVYDSIIDLLPRLAAEDQGSKEETNKTETAEEKPQGFIATFKHGYDEFIGVLTASMMPIIGVLAGSGITKGILAGLVSANLLSDKSGIYLLINTMADTIFYFLPVILGFTAAKKLGSDPIALAVIGAFLIHPNIIGIAANKVPEVSLWGDFAVKIMNYSGSVFPIIVAAWLGKYVEKYLKKAIPEMIQGIFVPIIEIIILSFALLLVVAPIITVLSKGLANGISGLLAFNGIIGGAIYGAFYPILVVFGLHWPLIPIVINDLAVNGQSVICALTSITAVGIAGAVLAVAVKTKKKKFEALGYSAGVSALCGISEPSLYGILLKYKKVFYMTMIGNALGGAVAGGMHLVIYGFTGSLIGFPSFINPKAGIDSNFTAYVVSHLVAFVAVFVLTYLFGYSDKMVSSDQEV</sequence>
<dbReference type="GO" id="GO:0090589">
    <property type="term" value="F:protein-phosphocysteine-trehalose phosphotransferase system transporter activity"/>
    <property type="evidence" value="ECO:0007669"/>
    <property type="project" value="TreeGrafter"/>
</dbReference>
<dbReference type="RefSeq" id="WP_153385098.1">
    <property type="nucleotide sequence ID" value="NZ_VDFO01000023.1"/>
</dbReference>
<protein>
    <submittedName>
        <fullName evidence="15">Beta-xylosidase</fullName>
    </submittedName>
</protein>
<feature type="transmembrane region" description="Helical" evidence="12">
    <location>
        <begin position="297"/>
        <end position="318"/>
    </location>
</feature>
<keyword evidence="5" id="KW-0808">Transferase</keyword>
<keyword evidence="7 12" id="KW-0812">Transmembrane</keyword>
<feature type="domain" description="PTS EIIB type-1" evidence="13">
    <location>
        <begin position="4"/>
        <end position="86"/>
    </location>
</feature>